<dbReference type="InterPro" id="IPR043851">
    <property type="entry name" value="DUF5813"/>
</dbReference>
<reference evidence="2" key="1">
    <citation type="submission" date="2022-09" db="EMBL/GenBank/DDBJ databases">
        <title>Enrichment on poylsaccharides allowed isolation of novel metabolic and taxonomic groups of Haloarchaea.</title>
        <authorList>
            <person name="Sorokin D.Y."/>
            <person name="Elcheninov A.G."/>
            <person name="Khizhniak T.V."/>
            <person name="Kolganova T.V."/>
            <person name="Kublanov I.V."/>
        </authorList>
    </citation>
    <scope>NUCLEOTIDE SEQUENCE</scope>
    <source>
        <strain evidence="2">AArc-xg1-1</strain>
    </source>
</reference>
<proteinExistence type="predicted"/>
<evidence type="ECO:0000313" key="3">
    <source>
        <dbReference type="Proteomes" id="UP001321018"/>
    </source>
</evidence>
<dbReference type="Pfam" id="PF19130">
    <property type="entry name" value="DUF5813"/>
    <property type="match status" value="1"/>
</dbReference>
<feature type="compositionally biased region" description="Gly residues" evidence="1">
    <location>
        <begin position="181"/>
        <end position="192"/>
    </location>
</feature>
<feature type="compositionally biased region" description="Basic and acidic residues" evidence="1">
    <location>
        <begin position="8"/>
        <end position="19"/>
    </location>
</feature>
<feature type="region of interest" description="Disordered" evidence="1">
    <location>
        <begin position="173"/>
        <end position="192"/>
    </location>
</feature>
<accession>A0AAP3E150</accession>
<feature type="region of interest" description="Disordered" evidence="1">
    <location>
        <begin position="1"/>
        <end position="33"/>
    </location>
</feature>
<dbReference type="AlphaFoldDB" id="A0AAP3E150"/>
<protein>
    <submittedName>
        <fullName evidence="2">DUF5813 family protein</fullName>
    </submittedName>
</protein>
<dbReference type="EMBL" id="JAOPKA010000002">
    <property type="protein sequence ID" value="MCU4740734.1"/>
    <property type="molecule type" value="Genomic_DNA"/>
</dbReference>
<comment type="caution">
    <text evidence="2">The sequence shown here is derived from an EMBL/GenBank/DDBJ whole genome shotgun (WGS) entry which is preliminary data.</text>
</comment>
<dbReference type="Proteomes" id="UP001321018">
    <property type="component" value="Unassembled WGS sequence"/>
</dbReference>
<evidence type="ECO:0000256" key="1">
    <source>
        <dbReference type="SAM" id="MobiDB-lite"/>
    </source>
</evidence>
<name>A0AAP3E150_9EURY</name>
<sequence>MTDSLPEPVERALDAHDAFEPIANEADESESEYDTGYEYELTTTVFETAITATDAEDPRDGTIHVTVTVPTLDAAVANEPVADVVEDGWFETFERRLEDTFGVTNLRTHEEPAVERDDREVRVRLEYVAWDAGEGVADAKTLIEYVEGTYAQGIIPGYEYRGPVGELLENAQQRGQQAANGAGGEDGNGAPL</sequence>
<organism evidence="2 3">
    <name type="scientific">Natronoglomus mannanivorans</name>
    <dbReference type="NCBI Taxonomy" id="2979990"/>
    <lineage>
        <taxon>Archaea</taxon>
        <taxon>Methanobacteriati</taxon>
        <taxon>Methanobacteriota</taxon>
        <taxon>Stenosarchaea group</taxon>
        <taxon>Halobacteria</taxon>
        <taxon>Halobacteriales</taxon>
        <taxon>Natrialbaceae</taxon>
        <taxon>Natronoglomus</taxon>
    </lineage>
</organism>
<dbReference type="RefSeq" id="WP_338002574.1">
    <property type="nucleotide sequence ID" value="NZ_JAOPKA010000002.1"/>
</dbReference>
<evidence type="ECO:0000313" key="2">
    <source>
        <dbReference type="EMBL" id="MCU4740734.1"/>
    </source>
</evidence>
<gene>
    <name evidence="2" type="ORF">OB960_04880</name>
</gene>